<dbReference type="eggNOG" id="COG3547">
    <property type="taxonomic scope" value="Bacteria"/>
</dbReference>
<evidence type="ECO:0000259" key="2">
    <source>
        <dbReference type="Pfam" id="PF01548"/>
    </source>
</evidence>
<evidence type="ECO:0000256" key="1">
    <source>
        <dbReference type="SAM" id="Phobius"/>
    </source>
</evidence>
<dbReference type="OrthoDB" id="574542at2"/>
<evidence type="ECO:0000313" key="11">
    <source>
        <dbReference type="EMBL" id="AGY58308.1"/>
    </source>
</evidence>
<evidence type="ECO:0000313" key="20">
    <source>
        <dbReference type="EMBL" id="AGY60649.1"/>
    </source>
</evidence>
<dbReference type="KEGG" id="glj:GKIL_3387"/>
<dbReference type="KEGG" id="glj:GKIL_2062"/>
<evidence type="ECO:0000313" key="18">
    <source>
        <dbReference type="EMBL" id="AGY59942.1"/>
    </source>
</evidence>
<dbReference type="EMBL" id="CP003587">
    <property type="protein sequence ID" value="AGY60110.1"/>
    <property type="molecule type" value="Genomic_DNA"/>
</dbReference>
<dbReference type="KEGG" id="glj:GKIL_2827"/>
<evidence type="ECO:0000313" key="5">
    <source>
        <dbReference type="EMBL" id="AGY56552.1"/>
    </source>
</evidence>
<dbReference type="EMBL" id="CP003587">
    <property type="protein sequence ID" value="AGY58580.1"/>
    <property type="molecule type" value="Genomic_DNA"/>
</dbReference>
<dbReference type="Proteomes" id="UP000017396">
    <property type="component" value="Chromosome"/>
</dbReference>
<dbReference type="KEGG" id="glj:GKIL_0564"/>
<evidence type="ECO:0000313" key="8">
    <source>
        <dbReference type="EMBL" id="AGY57197.1"/>
    </source>
</evidence>
<dbReference type="Pfam" id="PF02371">
    <property type="entry name" value="Transposase_20"/>
    <property type="match status" value="1"/>
</dbReference>
<proteinExistence type="predicted"/>
<evidence type="ECO:0000313" key="15">
    <source>
        <dbReference type="EMBL" id="AGY59054.1"/>
    </source>
</evidence>
<dbReference type="EMBL" id="CP003587">
    <property type="protein sequence ID" value="AGY59054.1"/>
    <property type="molecule type" value="Genomic_DNA"/>
</dbReference>
<dbReference type="PANTHER" id="PTHR33055:SF3">
    <property type="entry name" value="PUTATIVE TRANSPOSASE FOR IS117-RELATED"/>
    <property type="match status" value="1"/>
</dbReference>
<organism evidence="12 21">
    <name type="scientific">Gloeobacter kilaueensis (strain ATCC BAA-2537 / CCAP 1431/1 / ULC 316 / JS1)</name>
    <dbReference type="NCBI Taxonomy" id="1183438"/>
    <lineage>
        <taxon>Bacteria</taxon>
        <taxon>Bacillati</taxon>
        <taxon>Cyanobacteriota</taxon>
        <taxon>Cyanophyceae</taxon>
        <taxon>Gloeobacterales</taxon>
        <taxon>Gloeobacteraceae</taxon>
        <taxon>Gloeobacter</taxon>
    </lineage>
</organism>
<dbReference type="KEGG" id="glj:GKIL_2380"/>
<evidence type="ECO:0000259" key="3">
    <source>
        <dbReference type="Pfam" id="PF02371"/>
    </source>
</evidence>
<evidence type="ECO:0000313" key="9">
    <source>
        <dbReference type="EMBL" id="AGY57387.1"/>
    </source>
</evidence>
<dbReference type="PANTHER" id="PTHR33055">
    <property type="entry name" value="TRANSPOSASE FOR INSERTION SEQUENCE ELEMENT IS1111A"/>
    <property type="match status" value="1"/>
</dbReference>
<dbReference type="KEGG" id="glj:GKIL_0415"/>
<evidence type="ECO:0000313" key="16">
    <source>
        <dbReference type="EMBL" id="AGY59073.1"/>
    </source>
</evidence>
<evidence type="ECO:0000313" key="19">
    <source>
        <dbReference type="EMBL" id="AGY60110.1"/>
    </source>
</evidence>
<evidence type="ECO:0000313" key="12">
    <source>
        <dbReference type="EMBL" id="AGY58580.1"/>
    </source>
</evidence>
<feature type="domain" description="Transposase IS110-like N-terminal" evidence="2">
    <location>
        <begin position="14"/>
        <end position="164"/>
    </location>
</feature>
<dbReference type="KEGG" id="glj:GKIL_2808"/>
<keyword evidence="21" id="KW-1185">Reference proteome</keyword>
<name>U5QLM0_GLOK1</name>
<dbReference type="HOGENOM" id="CLU_036902_5_0_3"/>
<dbReference type="KEGG" id="glj:GKIL_2334"/>
<dbReference type="EMBL" id="CP003587">
    <property type="protein sequence ID" value="AGY58626.1"/>
    <property type="molecule type" value="Genomic_DNA"/>
</dbReference>
<reference evidence="12 21" key="2">
    <citation type="journal article" date="2013" name="PLoS ONE">
        <title>Cultivation and Complete Genome Sequencing of Gloeobacter kilaueensis sp. nov., from a Lava Cave in Kilauea Caldera, Hawai'i.</title>
        <authorList>
            <person name="Saw J.H."/>
            <person name="Schatz M."/>
            <person name="Brown M.V."/>
            <person name="Kunkel D.D."/>
            <person name="Foster J.S."/>
            <person name="Shick H."/>
            <person name="Christensen S."/>
            <person name="Hou S."/>
            <person name="Wan X."/>
            <person name="Donachie S.P."/>
        </authorList>
    </citation>
    <scope>NUCLEOTIDE SEQUENCE [LARGE SCALE GENOMIC DNA]</scope>
    <source>
        <strain evidence="21">JS</strain>
        <strain evidence="12">JS1</strain>
    </source>
</reference>
<dbReference type="InterPro" id="IPR047650">
    <property type="entry name" value="Transpos_IS110"/>
</dbReference>
<dbReference type="EMBL" id="CP003587">
    <property type="protein sequence ID" value="AGY56810.1"/>
    <property type="molecule type" value="Genomic_DNA"/>
</dbReference>
<keyword evidence="1" id="KW-1133">Transmembrane helix</keyword>
<dbReference type="NCBIfam" id="NF033542">
    <property type="entry name" value="transpos_IS110"/>
    <property type="match status" value="1"/>
</dbReference>
<feature type="domain" description="Transposase IS116/IS110/IS902 C-terminal" evidence="3">
    <location>
        <begin position="211"/>
        <end position="297"/>
    </location>
</feature>
<dbReference type="EMBL" id="CP003587">
    <property type="protein sequence ID" value="AGY58267.1"/>
    <property type="molecule type" value="Genomic_DNA"/>
</dbReference>
<dbReference type="GO" id="GO:0004803">
    <property type="term" value="F:transposase activity"/>
    <property type="evidence" value="ECO:0007669"/>
    <property type="project" value="InterPro"/>
</dbReference>
<dbReference type="EMBL" id="CP003587">
    <property type="protein sequence ID" value="AGY59942.1"/>
    <property type="molecule type" value="Genomic_DNA"/>
</dbReference>
<dbReference type="InterPro" id="IPR002525">
    <property type="entry name" value="Transp_IS110-like_N"/>
</dbReference>
<dbReference type="KEGG" id="glj:GKIL_0305"/>
<dbReference type="EMBL" id="CP003587">
    <property type="protein sequence ID" value="AGY59633.1"/>
    <property type="molecule type" value="Genomic_DNA"/>
</dbReference>
<dbReference type="EMBL" id="CP003587">
    <property type="protein sequence ID" value="AGY60649.1"/>
    <property type="molecule type" value="Genomic_DNA"/>
</dbReference>
<accession>U5QLM0</accession>
<evidence type="ECO:0000313" key="4">
    <source>
        <dbReference type="EMBL" id="AGY56294.1"/>
    </source>
</evidence>
<dbReference type="KEGG" id="glj:GKIL_2021"/>
<sequence>MQRDGSQNDYQLFVGIDVAALTVTAAWLLTHAKPTAAITLPQTPEGHCQLAERLLAVCPTAAEVLVVIEATGSYWMRLATFLALKGFAVSVVNPAQSHYFARALLKRSKSDALDAQTLAQLAAALQPGLWQPPPEIYYQLQQRLQHRDALLQQRQQLHNQLHALRQFPLVVAAVQASLEQLSHTFDEQIAQMEAQLEALLAQDSLWHQAATKLRTIKGIGSVTAGWVLVSTLNFGCCATVEAAVAYAGLAPRSHRSGTSLHRPERIGHAGNARLRTALYMASLSAIRCNQQIKSFYQRLRAAGKPAKVALCAAARKLLHIAWAVVKTDTPFDAEHGRLVCLQ</sequence>
<evidence type="ECO:0000313" key="17">
    <source>
        <dbReference type="EMBL" id="AGY59633.1"/>
    </source>
</evidence>
<gene>
    <name evidence="4" type="ORF">GKIL_0047</name>
    <name evidence="5" type="ORF">GKIL_0305</name>
    <name evidence="6" type="ORF">GKIL_0415</name>
    <name evidence="7" type="ORF">GKIL_0564</name>
    <name evidence="8" type="ORF">GKIL_0951</name>
    <name evidence="9" type="ORF">GKIL_1141</name>
    <name evidence="10" type="ORF">GKIL_2021</name>
    <name evidence="11" type="ORF">GKIL_2062</name>
    <name evidence="12" type="ORF">GKIL_2334</name>
    <name evidence="13" type="ORF">GKIL_2380</name>
    <name evidence="14" type="ORF">GKIL_2739</name>
    <name evidence="15" type="ORF">GKIL_2808</name>
    <name evidence="16" type="ORF">GKIL_2827</name>
    <name evidence="17" type="ORF">GKIL_3387</name>
    <name evidence="18" type="ORF">GKIL_3696</name>
    <name evidence="19" type="ORF">GKIL_3864</name>
    <name evidence="20" type="ORF">GKIL_4403</name>
</gene>
<dbReference type="EMBL" id="CP003587">
    <property type="protein sequence ID" value="AGY56294.1"/>
    <property type="molecule type" value="Genomic_DNA"/>
</dbReference>
<dbReference type="KEGG" id="glj:GKIL_1141"/>
<dbReference type="RefSeq" id="WP_023171280.1">
    <property type="nucleotide sequence ID" value="NC_022600.1"/>
</dbReference>
<evidence type="ECO:0000313" key="13">
    <source>
        <dbReference type="EMBL" id="AGY58626.1"/>
    </source>
</evidence>
<keyword evidence="1" id="KW-0812">Transmembrane</keyword>
<dbReference type="EMBL" id="CP003587">
    <property type="protein sequence ID" value="AGY57387.1"/>
    <property type="molecule type" value="Genomic_DNA"/>
</dbReference>
<dbReference type="KEGG" id="glj:GKIL_0951"/>
<evidence type="ECO:0000313" key="7">
    <source>
        <dbReference type="EMBL" id="AGY56810.1"/>
    </source>
</evidence>
<dbReference type="KEGG" id="glj:GKIL_0047"/>
<dbReference type="EMBL" id="CP003587">
    <property type="protein sequence ID" value="AGY57197.1"/>
    <property type="molecule type" value="Genomic_DNA"/>
</dbReference>
<reference evidence="12" key="1">
    <citation type="submission" date="2012-05" db="EMBL/GenBank/DDBJ databases">
        <authorList>
            <person name="Saw J.H.W."/>
            <person name="Foster J."/>
            <person name="Brown M.V."/>
            <person name="Schatz M.C."/>
            <person name="Hou S."/>
            <person name="Alam M."/>
            <person name="Donachie S.P."/>
        </authorList>
    </citation>
    <scope>NUCLEOTIDE SEQUENCE</scope>
    <source>
        <strain evidence="12">JS1</strain>
    </source>
</reference>
<dbReference type="GO" id="GO:0006313">
    <property type="term" value="P:DNA transposition"/>
    <property type="evidence" value="ECO:0007669"/>
    <property type="project" value="InterPro"/>
</dbReference>
<keyword evidence="1" id="KW-0472">Membrane</keyword>
<dbReference type="KEGG" id="glj:GKIL_2739"/>
<dbReference type="KEGG" id="glj:GKIL_3696"/>
<dbReference type="EMBL" id="CP003587">
    <property type="protein sequence ID" value="AGY58308.1"/>
    <property type="molecule type" value="Genomic_DNA"/>
</dbReference>
<dbReference type="InterPro" id="IPR003346">
    <property type="entry name" value="Transposase_20"/>
</dbReference>
<evidence type="ECO:0000313" key="14">
    <source>
        <dbReference type="EMBL" id="AGY58985.1"/>
    </source>
</evidence>
<protein>
    <submittedName>
        <fullName evidence="12">Transposase IS116/IS110/IS902 family protein</fullName>
    </submittedName>
</protein>
<dbReference type="GO" id="GO:0003677">
    <property type="term" value="F:DNA binding"/>
    <property type="evidence" value="ECO:0007669"/>
    <property type="project" value="InterPro"/>
</dbReference>
<dbReference type="Pfam" id="PF01548">
    <property type="entry name" value="DEDD_Tnp_IS110"/>
    <property type="match status" value="1"/>
</dbReference>
<dbReference type="EMBL" id="CP003587">
    <property type="protein sequence ID" value="AGY56661.1"/>
    <property type="molecule type" value="Genomic_DNA"/>
</dbReference>
<evidence type="ECO:0000313" key="21">
    <source>
        <dbReference type="Proteomes" id="UP000017396"/>
    </source>
</evidence>
<feature type="transmembrane region" description="Helical" evidence="1">
    <location>
        <begin position="12"/>
        <end position="30"/>
    </location>
</feature>
<dbReference type="EMBL" id="CP003587">
    <property type="protein sequence ID" value="AGY56552.1"/>
    <property type="molecule type" value="Genomic_DNA"/>
</dbReference>
<evidence type="ECO:0000313" key="6">
    <source>
        <dbReference type="EMBL" id="AGY56661.1"/>
    </source>
</evidence>
<dbReference type="EMBL" id="CP003587">
    <property type="protein sequence ID" value="AGY59073.1"/>
    <property type="molecule type" value="Genomic_DNA"/>
</dbReference>
<dbReference type="AlphaFoldDB" id="U5QLM0"/>
<evidence type="ECO:0000313" key="10">
    <source>
        <dbReference type="EMBL" id="AGY58267.1"/>
    </source>
</evidence>
<dbReference type="EMBL" id="CP003587">
    <property type="protein sequence ID" value="AGY58985.1"/>
    <property type="molecule type" value="Genomic_DNA"/>
</dbReference>
<dbReference type="KEGG" id="glj:GKIL_4403"/>
<dbReference type="KEGG" id="glj:GKIL_3864"/>